<keyword evidence="2" id="KW-0808">Transferase</keyword>
<dbReference type="EMBL" id="JBFCZG010000002">
    <property type="protein sequence ID" value="KAL3425366.1"/>
    <property type="molecule type" value="Genomic_DNA"/>
</dbReference>
<comment type="caution">
    <text evidence="2">The sequence shown here is derived from an EMBL/GenBank/DDBJ whole genome shotgun (WGS) entry which is preliminary data.</text>
</comment>
<dbReference type="Gene3D" id="3.40.50.150">
    <property type="entry name" value="Vaccinia Virus protein VP39"/>
    <property type="match status" value="1"/>
</dbReference>
<accession>A0ABR4PQ03</accession>
<dbReference type="InterPro" id="IPR029063">
    <property type="entry name" value="SAM-dependent_MTases_sf"/>
</dbReference>
<dbReference type="PANTHER" id="PTHR43591:SF31">
    <property type="entry name" value="LAEA-LIKE, PUTATIVE (AFU_ORTHOLOGUE AFUA_8G01930)-RELATED"/>
    <property type="match status" value="1"/>
</dbReference>
<evidence type="ECO:0000313" key="3">
    <source>
        <dbReference type="Proteomes" id="UP001629113"/>
    </source>
</evidence>
<evidence type="ECO:0000313" key="2">
    <source>
        <dbReference type="EMBL" id="KAL3425366.1"/>
    </source>
</evidence>
<name>A0ABR4PQ03_9HELO</name>
<protein>
    <submittedName>
        <fullName evidence="2">Methyltransferase</fullName>
    </submittedName>
</protein>
<dbReference type="GO" id="GO:0032259">
    <property type="term" value="P:methylation"/>
    <property type="evidence" value="ECO:0007669"/>
    <property type="project" value="UniProtKB-KW"/>
</dbReference>
<feature type="region of interest" description="Disordered" evidence="1">
    <location>
        <begin position="1"/>
        <end position="49"/>
    </location>
</feature>
<dbReference type="PANTHER" id="PTHR43591">
    <property type="entry name" value="METHYLTRANSFERASE"/>
    <property type="match status" value="1"/>
</dbReference>
<gene>
    <name evidence="2" type="ORF">PVAG01_02157</name>
</gene>
<dbReference type="Proteomes" id="UP001629113">
    <property type="component" value="Unassembled WGS sequence"/>
</dbReference>
<sequence>MNSSTPPPDHPTHPTMEPHEESQHGSFIEADEFRDPFDDGDSAIGELDRDSTASIASSIFKSREENGRTYHAYKDGKYVLPNDERENDRQDLQNHLCLLTFNQKLSFAPFTKVDRVLDVGTGTGIWAIDFADEHPEAEVIGVDLSPHQPDFVPPNLSFQIDDLEEPWNFSRKFDYVHSMMMTGAFRDWPRFYEQAFENLESGGWVEIQDIDFPIRCDDDTMPKSSYLYQWSEILLEASNTLGFKLDTCGKAKEMMSDVGFVDIIEVPFRWPMNRWPKQRKYKELGMWVQENFTSGLEAMSLALLTRGLGWSKEQVEVFTAFVRKDMCDQNIHAYWPIYVVYGRKP</sequence>
<proteinExistence type="predicted"/>
<organism evidence="2 3">
    <name type="scientific">Phlyctema vagabunda</name>
    <dbReference type="NCBI Taxonomy" id="108571"/>
    <lineage>
        <taxon>Eukaryota</taxon>
        <taxon>Fungi</taxon>
        <taxon>Dikarya</taxon>
        <taxon>Ascomycota</taxon>
        <taxon>Pezizomycotina</taxon>
        <taxon>Leotiomycetes</taxon>
        <taxon>Helotiales</taxon>
        <taxon>Dermateaceae</taxon>
        <taxon>Phlyctema</taxon>
    </lineage>
</organism>
<keyword evidence="2" id="KW-0489">Methyltransferase</keyword>
<evidence type="ECO:0000256" key="1">
    <source>
        <dbReference type="SAM" id="MobiDB-lite"/>
    </source>
</evidence>
<dbReference type="Pfam" id="PF13489">
    <property type="entry name" value="Methyltransf_23"/>
    <property type="match status" value="1"/>
</dbReference>
<dbReference type="CDD" id="cd02440">
    <property type="entry name" value="AdoMet_MTases"/>
    <property type="match status" value="1"/>
</dbReference>
<reference evidence="2 3" key="1">
    <citation type="submission" date="2024-06" db="EMBL/GenBank/DDBJ databases">
        <title>Complete genome of Phlyctema vagabunda strain 19-DSS-EL-015.</title>
        <authorList>
            <person name="Fiorenzani C."/>
        </authorList>
    </citation>
    <scope>NUCLEOTIDE SEQUENCE [LARGE SCALE GENOMIC DNA]</scope>
    <source>
        <strain evidence="2 3">19-DSS-EL-015</strain>
    </source>
</reference>
<feature type="compositionally biased region" description="Basic and acidic residues" evidence="1">
    <location>
        <begin position="10"/>
        <end position="23"/>
    </location>
</feature>
<dbReference type="SUPFAM" id="SSF53335">
    <property type="entry name" value="S-adenosyl-L-methionine-dependent methyltransferases"/>
    <property type="match status" value="1"/>
</dbReference>
<dbReference type="GO" id="GO:0008168">
    <property type="term" value="F:methyltransferase activity"/>
    <property type="evidence" value="ECO:0007669"/>
    <property type="project" value="UniProtKB-KW"/>
</dbReference>
<keyword evidence="3" id="KW-1185">Reference proteome</keyword>